<organism evidence="1 2">
    <name type="scientific">Heyndrickxia acidicola</name>
    <dbReference type="NCBI Taxonomy" id="209389"/>
    <lineage>
        <taxon>Bacteria</taxon>
        <taxon>Bacillati</taxon>
        <taxon>Bacillota</taxon>
        <taxon>Bacilli</taxon>
        <taxon>Bacillales</taxon>
        <taxon>Bacillaceae</taxon>
        <taxon>Heyndrickxia</taxon>
    </lineage>
</organism>
<reference evidence="1 2" key="1">
    <citation type="submission" date="2023-03" db="EMBL/GenBank/DDBJ databases">
        <title>Bacillus Genome Sequencing.</title>
        <authorList>
            <person name="Dunlap C."/>
        </authorList>
    </citation>
    <scope>NUCLEOTIDE SEQUENCE [LARGE SCALE GENOMIC DNA]</scope>
    <source>
        <strain evidence="1 2">B-23453</strain>
    </source>
</reference>
<proteinExistence type="predicted"/>
<evidence type="ECO:0000313" key="1">
    <source>
        <dbReference type="EMBL" id="MED1204066.1"/>
    </source>
</evidence>
<protein>
    <submittedName>
        <fullName evidence="1">Uncharacterized protein</fullName>
    </submittedName>
</protein>
<name>A0ABU6MJ84_9BACI</name>
<keyword evidence="2" id="KW-1185">Reference proteome</keyword>
<accession>A0ABU6MJ84</accession>
<dbReference type="EMBL" id="JARMAB010000019">
    <property type="protein sequence ID" value="MED1204066.1"/>
    <property type="molecule type" value="Genomic_DNA"/>
</dbReference>
<dbReference type="Proteomes" id="UP001341444">
    <property type="component" value="Unassembled WGS sequence"/>
</dbReference>
<evidence type="ECO:0000313" key="2">
    <source>
        <dbReference type="Proteomes" id="UP001341444"/>
    </source>
</evidence>
<gene>
    <name evidence="1" type="ORF">P4T90_13485</name>
</gene>
<dbReference type="RefSeq" id="WP_232317545.1">
    <property type="nucleotide sequence ID" value="NZ_JARMAB010000019.1"/>
</dbReference>
<sequence length="150" mass="17210">MNNTDMNKTMKDVLALSGSNANVRLMNRFPGNRLVGGKYSPGTHTVTLYIEEIRKQCRLLFASEDVFPIYFWIVLAHELGHAEDSELNTLSERYDICGSDVERKRIALKIEENAWDFARTIVPEDYRGILEEIIDQSLRAYREDLEPVGA</sequence>
<comment type="caution">
    <text evidence="1">The sequence shown here is derived from an EMBL/GenBank/DDBJ whole genome shotgun (WGS) entry which is preliminary data.</text>
</comment>